<gene>
    <name evidence="1" type="ORF">FSAG_002164</name>
</gene>
<name>A0ABR4WI93_9FUSO</name>
<dbReference type="RefSeq" id="WP_008793871.1">
    <property type="nucleotide sequence ID" value="NZ_KN173681.1"/>
</dbReference>
<dbReference type="Proteomes" id="UP000003301">
    <property type="component" value="Unassembled WGS sequence"/>
</dbReference>
<dbReference type="EMBL" id="ACDC03000059">
    <property type="protein sequence ID" value="KGE61645.1"/>
    <property type="molecule type" value="Genomic_DNA"/>
</dbReference>
<reference evidence="1" key="1">
    <citation type="submission" date="2013-05" db="EMBL/GenBank/DDBJ databases">
        <title>The Genome Sequence of Fusobacterium sp. 2_1_31.</title>
        <authorList>
            <consortium name="The Broad Institute Genomics Platform"/>
            <person name="Earl A."/>
            <person name="Ward D."/>
            <person name="Feldgarden M."/>
            <person name="Gevers D."/>
            <person name="Ambrose C."/>
            <person name="Strauss J."/>
            <person name="Allen-Vercoe E."/>
            <person name="Walker B."/>
            <person name="Young S."/>
            <person name="Zeng Q."/>
            <person name="Gargeya S."/>
            <person name="Fitzgerald M."/>
            <person name="Haas B."/>
            <person name="Abouelleil A."/>
            <person name="Allen A.W."/>
            <person name="Alvarado L."/>
            <person name="Arachchi H.M."/>
            <person name="Berlin A.M."/>
            <person name="Chapman S.B."/>
            <person name="Gainer-Dewar J."/>
            <person name="Goldberg J."/>
            <person name="Griggs A."/>
            <person name="Gujja S."/>
            <person name="Hansen M."/>
            <person name="Howarth C."/>
            <person name="Imamovic A."/>
            <person name="Ireland A."/>
            <person name="Larimer J."/>
            <person name="McCowan C."/>
            <person name="Murphy C."/>
            <person name="Pearson M."/>
            <person name="Poon T.W."/>
            <person name="Priest M."/>
            <person name="Roberts A."/>
            <person name="Saif S."/>
            <person name="Shea T."/>
            <person name="Sisk P."/>
            <person name="Sykes S."/>
            <person name="Wortman J."/>
            <person name="Nusbaum C."/>
            <person name="Birren B."/>
        </authorList>
    </citation>
    <scope>NUCLEOTIDE SEQUENCE [LARGE SCALE GENOMIC DNA]</scope>
    <source>
        <strain evidence="1">2_1_31</strain>
    </source>
</reference>
<accession>A0ABR4WI93</accession>
<keyword evidence="2" id="KW-1185">Reference proteome</keyword>
<evidence type="ECO:0000313" key="1">
    <source>
        <dbReference type="EMBL" id="KGE61645.1"/>
    </source>
</evidence>
<proteinExistence type="predicted"/>
<sequence>MFLIDGNYFELVLEDGDIAVLSNVVTGESLTMNIKELWNYAI</sequence>
<protein>
    <submittedName>
        <fullName evidence="1">Uncharacterized protein</fullName>
    </submittedName>
</protein>
<organism evidence="1 2">
    <name type="scientific">Fusobacterium periodonticum 2_1_31</name>
    <dbReference type="NCBI Taxonomy" id="469599"/>
    <lineage>
        <taxon>Bacteria</taxon>
        <taxon>Fusobacteriati</taxon>
        <taxon>Fusobacteriota</taxon>
        <taxon>Fusobacteriia</taxon>
        <taxon>Fusobacteriales</taxon>
        <taxon>Fusobacteriaceae</taxon>
        <taxon>Fusobacterium</taxon>
    </lineage>
</organism>
<comment type="caution">
    <text evidence="1">The sequence shown here is derived from an EMBL/GenBank/DDBJ whole genome shotgun (WGS) entry which is preliminary data.</text>
</comment>
<evidence type="ECO:0000313" key="2">
    <source>
        <dbReference type="Proteomes" id="UP000003301"/>
    </source>
</evidence>